<name>A0A1I3BJJ9_9PLAN</name>
<dbReference type="InterPro" id="IPR006652">
    <property type="entry name" value="Kelch_1"/>
</dbReference>
<keyword evidence="2" id="KW-1185">Reference proteome</keyword>
<organism evidence="1 2">
    <name type="scientific">Planctomicrobium piriforme</name>
    <dbReference type="NCBI Taxonomy" id="1576369"/>
    <lineage>
        <taxon>Bacteria</taxon>
        <taxon>Pseudomonadati</taxon>
        <taxon>Planctomycetota</taxon>
        <taxon>Planctomycetia</taxon>
        <taxon>Planctomycetales</taxon>
        <taxon>Planctomycetaceae</taxon>
        <taxon>Planctomicrobium</taxon>
    </lineage>
</organism>
<evidence type="ECO:0000313" key="2">
    <source>
        <dbReference type="Proteomes" id="UP000199518"/>
    </source>
</evidence>
<dbReference type="Pfam" id="PF01344">
    <property type="entry name" value="Kelch_1"/>
    <property type="match status" value="3"/>
</dbReference>
<dbReference type="InterPro" id="IPR019613">
    <property type="entry name" value="DUF4198"/>
</dbReference>
<evidence type="ECO:0000313" key="1">
    <source>
        <dbReference type="EMBL" id="SFH62099.1"/>
    </source>
</evidence>
<dbReference type="SMART" id="SM00612">
    <property type="entry name" value="Kelch"/>
    <property type="match status" value="3"/>
</dbReference>
<dbReference type="Pfam" id="PF10670">
    <property type="entry name" value="DUF4198"/>
    <property type="match status" value="1"/>
</dbReference>
<accession>A0A1I3BJJ9</accession>
<sequence>MASSAQAHFLWLVTEPAGETRKVKVFFSEEAAPDDPELLSKVADSKVWVVGGRRGEPTEIPLKIEVDALVGEIPAQQKDGTVILKKNYGVMTKGADPYLLQYFAKSYSTALPGNWDAVGKKEQLPFEIVPEVTGNELVLKVLWEGKPLAGSQVTVEGPGLPEKLQGDTAEDGLFKAKLTSAGLYSIRARRIDETAGELDGKAYKSTKSYTTLSLNYMPAQVTSAEHQFPALTKGTTSFGAAVVGDDLYVYGGNYGGGHEYSEAEQSGDFVRLNLKNGKAWEALPGGPKLTGLAMVSHDGKLYRVGGFKVSDVAEGKAQLNSQDSVARFDPAKGTWEELPALPEPRSSHDIAVLGNDLYVVGGWGMKAAEGSNDHGWHKTAYRLDLTSPKPEWKALPSVPFERRALSLAPYQGKLYVIGGMQSKGGTTTKVDIFDPATGAWSSGPALLGNSMDGFGTAAFNVDGRLIVTTMSGSIQGLSTDGSHWEYLGQLQHPRFFHETPAWNHGLVVVGGASMMDGKAEALEFLPVGNSAGSDQKAALLK</sequence>
<dbReference type="PANTHER" id="PTHR46375">
    <property type="entry name" value="KELCH REPEAT AND BTB DOMAIN-CONTAINING PROTEIN 13-RELATED"/>
    <property type="match status" value="1"/>
</dbReference>
<dbReference type="Gene3D" id="2.120.10.80">
    <property type="entry name" value="Kelch-type beta propeller"/>
    <property type="match status" value="2"/>
</dbReference>
<dbReference type="STRING" id="1576369.SAMN05421753_101475"/>
<dbReference type="AlphaFoldDB" id="A0A1I3BJJ9"/>
<dbReference type="InterPro" id="IPR052392">
    <property type="entry name" value="Kelch-BTB_domain-containing"/>
</dbReference>
<dbReference type="Proteomes" id="UP000199518">
    <property type="component" value="Unassembled WGS sequence"/>
</dbReference>
<dbReference type="EMBL" id="FOQD01000001">
    <property type="protein sequence ID" value="SFH62099.1"/>
    <property type="molecule type" value="Genomic_DNA"/>
</dbReference>
<reference evidence="2" key="1">
    <citation type="submission" date="2016-10" db="EMBL/GenBank/DDBJ databases">
        <authorList>
            <person name="Varghese N."/>
            <person name="Submissions S."/>
        </authorList>
    </citation>
    <scope>NUCLEOTIDE SEQUENCE [LARGE SCALE GENOMIC DNA]</scope>
    <source>
        <strain evidence="2">DSM 26348</strain>
    </source>
</reference>
<dbReference type="InterPro" id="IPR015915">
    <property type="entry name" value="Kelch-typ_b-propeller"/>
</dbReference>
<gene>
    <name evidence="1" type="ORF">SAMN05421753_101475</name>
</gene>
<dbReference type="PANTHER" id="PTHR46375:SF3">
    <property type="entry name" value="KELCH REPEAT AND BTB DOMAIN-CONTAINING PROTEIN 13"/>
    <property type="match status" value="1"/>
</dbReference>
<dbReference type="RefSeq" id="WP_175517025.1">
    <property type="nucleotide sequence ID" value="NZ_FOQD01000001.1"/>
</dbReference>
<dbReference type="SUPFAM" id="SSF117281">
    <property type="entry name" value="Kelch motif"/>
    <property type="match status" value="1"/>
</dbReference>
<protein>
    <submittedName>
        <fullName evidence="1">N-acetylneuraminic acid mutarotase</fullName>
    </submittedName>
</protein>
<proteinExistence type="predicted"/>